<comment type="caution">
    <text evidence="1">The sequence shown here is derived from an EMBL/GenBank/DDBJ whole genome shotgun (WGS) entry which is preliminary data.</text>
</comment>
<accession>A0A9W4UTZ1</accession>
<reference evidence="1" key="1">
    <citation type="submission" date="2023-01" db="EMBL/GenBank/DDBJ databases">
        <authorList>
            <person name="Van Ghelder C."/>
            <person name="Rancurel C."/>
        </authorList>
    </citation>
    <scope>NUCLEOTIDE SEQUENCE</scope>
    <source>
        <strain evidence="1">CNCM I-4278</strain>
    </source>
</reference>
<evidence type="ECO:0000313" key="2">
    <source>
        <dbReference type="Proteomes" id="UP001152607"/>
    </source>
</evidence>
<gene>
    <name evidence="1" type="ORF">PDIGIT_LOCUS15226</name>
</gene>
<dbReference type="AlphaFoldDB" id="A0A9W4UTZ1"/>
<protein>
    <submittedName>
        <fullName evidence="1">Uncharacterized protein</fullName>
    </submittedName>
</protein>
<name>A0A9W4UTZ1_9PLEO</name>
<proteinExistence type="predicted"/>
<evidence type="ECO:0000313" key="1">
    <source>
        <dbReference type="EMBL" id="CAI6342025.1"/>
    </source>
</evidence>
<organism evidence="1 2">
    <name type="scientific">Periconia digitata</name>
    <dbReference type="NCBI Taxonomy" id="1303443"/>
    <lineage>
        <taxon>Eukaryota</taxon>
        <taxon>Fungi</taxon>
        <taxon>Dikarya</taxon>
        <taxon>Ascomycota</taxon>
        <taxon>Pezizomycotina</taxon>
        <taxon>Dothideomycetes</taxon>
        <taxon>Pleosporomycetidae</taxon>
        <taxon>Pleosporales</taxon>
        <taxon>Massarineae</taxon>
        <taxon>Periconiaceae</taxon>
        <taxon>Periconia</taxon>
    </lineage>
</organism>
<keyword evidence="2" id="KW-1185">Reference proteome</keyword>
<sequence>MGSTRRYEFGDFCPAIIQTLSKNPFPISQTPLKSGKKSYPAPESNQVIISLLSLFESVSPFLCIAAALPPASQCHRHIDSRPFPRNLLLPQSSP</sequence>
<dbReference type="EMBL" id="CAOQHR010000012">
    <property type="protein sequence ID" value="CAI6342025.1"/>
    <property type="molecule type" value="Genomic_DNA"/>
</dbReference>
<dbReference type="Proteomes" id="UP001152607">
    <property type="component" value="Unassembled WGS sequence"/>
</dbReference>